<dbReference type="KEGG" id="vpy:HZI73_20655"/>
<reference evidence="3" key="1">
    <citation type="submission" date="2020-07" db="EMBL/GenBank/DDBJ databases">
        <title>Vallitalea pronyensis genome.</title>
        <authorList>
            <person name="Postec A."/>
        </authorList>
    </citation>
    <scope>NUCLEOTIDE SEQUENCE</scope>
    <source>
        <strain evidence="3">FatNI3</strain>
    </source>
</reference>
<dbReference type="GO" id="GO:0008982">
    <property type="term" value="F:protein-N(PI)-phosphohistidine-sugar phosphotransferase activity"/>
    <property type="evidence" value="ECO:0007669"/>
    <property type="project" value="InterPro"/>
</dbReference>
<dbReference type="Gene3D" id="3.40.50.2300">
    <property type="match status" value="1"/>
</dbReference>
<gene>
    <name evidence="3" type="ORF">HZI73_20655</name>
</gene>
<dbReference type="SUPFAM" id="SSF52794">
    <property type="entry name" value="PTS system IIB component-like"/>
    <property type="match status" value="1"/>
</dbReference>
<dbReference type="EMBL" id="CP058649">
    <property type="protein sequence ID" value="QUI24564.1"/>
    <property type="molecule type" value="Genomic_DNA"/>
</dbReference>
<dbReference type="AlphaFoldDB" id="A0A8J8MN53"/>
<dbReference type="Proteomes" id="UP000683246">
    <property type="component" value="Chromosome"/>
</dbReference>
<dbReference type="InterPro" id="IPR003501">
    <property type="entry name" value="PTS_EIIB_2/3"/>
</dbReference>
<evidence type="ECO:0000313" key="4">
    <source>
        <dbReference type="Proteomes" id="UP000683246"/>
    </source>
</evidence>
<dbReference type="PROSITE" id="PS51099">
    <property type="entry name" value="PTS_EIIB_TYPE_2"/>
    <property type="match status" value="1"/>
</dbReference>
<accession>A0A8J8MN53</accession>
<organism evidence="3 4">
    <name type="scientific">Vallitalea pronyensis</name>
    <dbReference type="NCBI Taxonomy" id="1348613"/>
    <lineage>
        <taxon>Bacteria</taxon>
        <taxon>Bacillati</taxon>
        <taxon>Bacillota</taxon>
        <taxon>Clostridia</taxon>
        <taxon>Lachnospirales</taxon>
        <taxon>Vallitaleaceae</taxon>
        <taxon>Vallitalea</taxon>
    </lineage>
</organism>
<keyword evidence="3" id="KW-0813">Transport</keyword>
<dbReference type="GO" id="GO:0009401">
    <property type="term" value="P:phosphoenolpyruvate-dependent sugar phosphotransferase system"/>
    <property type="evidence" value="ECO:0007669"/>
    <property type="project" value="InterPro"/>
</dbReference>
<proteinExistence type="predicted"/>
<dbReference type="RefSeq" id="WP_212695257.1">
    <property type="nucleotide sequence ID" value="NZ_CP058649.1"/>
</dbReference>
<evidence type="ECO:0000256" key="1">
    <source>
        <dbReference type="ARBA" id="ARBA00022679"/>
    </source>
</evidence>
<evidence type="ECO:0000259" key="2">
    <source>
        <dbReference type="PROSITE" id="PS51099"/>
    </source>
</evidence>
<protein>
    <submittedName>
        <fullName evidence="3">PTS sugar transporter subunit IIB</fullName>
    </submittedName>
</protein>
<dbReference type="InterPro" id="IPR013011">
    <property type="entry name" value="PTS_EIIB_2"/>
</dbReference>
<dbReference type="Pfam" id="PF02302">
    <property type="entry name" value="PTS_IIB"/>
    <property type="match status" value="1"/>
</dbReference>
<keyword evidence="1" id="KW-0808">Transferase</keyword>
<sequence length="96" mass="10143">MAKRLKLLTVCGFGVGTSLILKMTIEKVLKGNGIDAEVTNGDVTTASGAGADVIFTSNELYSQLKGNVSVPVIQIDNFMSSDEISEKALPVINKLI</sequence>
<name>A0A8J8MN53_9FIRM</name>
<dbReference type="InterPro" id="IPR036095">
    <property type="entry name" value="PTS_EIIB-like_sf"/>
</dbReference>
<feature type="domain" description="PTS EIIB type-2" evidence="2">
    <location>
        <begin position="5"/>
        <end position="96"/>
    </location>
</feature>
<dbReference type="CDD" id="cd05563">
    <property type="entry name" value="PTS_IIB_ascorbate"/>
    <property type="match status" value="1"/>
</dbReference>
<evidence type="ECO:0000313" key="3">
    <source>
        <dbReference type="EMBL" id="QUI24564.1"/>
    </source>
</evidence>
<keyword evidence="3" id="KW-0762">Sugar transport</keyword>
<keyword evidence="4" id="KW-1185">Reference proteome</keyword>